<reference evidence="1 2" key="1">
    <citation type="submission" date="2020-08" db="EMBL/GenBank/DDBJ databases">
        <title>Novel species isolated from subtropical streams in China.</title>
        <authorList>
            <person name="Lu H."/>
        </authorList>
    </citation>
    <scope>NUCLEOTIDE SEQUENCE [LARGE SCALE GENOMIC DNA]</scope>
    <source>
        <strain evidence="1 2">CY22W</strain>
    </source>
</reference>
<evidence type="ECO:0000313" key="1">
    <source>
        <dbReference type="EMBL" id="MBC3933706.1"/>
    </source>
</evidence>
<gene>
    <name evidence="1" type="ORF">H8K43_18710</name>
</gene>
<organism evidence="1 2">
    <name type="scientific">Undibacterium curvum</name>
    <dbReference type="NCBI Taxonomy" id="2762294"/>
    <lineage>
        <taxon>Bacteria</taxon>
        <taxon>Pseudomonadati</taxon>
        <taxon>Pseudomonadota</taxon>
        <taxon>Betaproteobacteria</taxon>
        <taxon>Burkholderiales</taxon>
        <taxon>Oxalobacteraceae</taxon>
        <taxon>Undibacterium</taxon>
    </lineage>
</organism>
<sequence length="114" mass="11569">MPQRFHHPRALSISGPAVTAGGLAGFSPLSLCGSDGINTLFSYTLRLQSSDVTGFADLGLSAKPGTAFRPDQVIGKEITCHIELEGRGSFVSGLPGGAAVSVGAGVRELSAVVT</sequence>
<protein>
    <submittedName>
        <fullName evidence="1">Type VI secretion system tip protein VgrG</fullName>
    </submittedName>
</protein>
<dbReference type="Gene3D" id="2.30.110.50">
    <property type="match status" value="1"/>
</dbReference>
<proteinExistence type="predicted"/>
<dbReference type="Proteomes" id="UP000654304">
    <property type="component" value="Unassembled WGS sequence"/>
</dbReference>
<feature type="non-terminal residue" evidence="1">
    <location>
        <position position="114"/>
    </location>
</feature>
<keyword evidence="2" id="KW-1185">Reference proteome</keyword>
<name>A0ABR7A9X0_9BURK</name>
<comment type="caution">
    <text evidence="1">The sequence shown here is derived from an EMBL/GenBank/DDBJ whole genome shotgun (WGS) entry which is preliminary data.</text>
</comment>
<accession>A0ABR7A9X0</accession>
<dbReference type="EMBL" id="JACOGD010000031">
    <property type="protein sequence ID" value="MBC3933706.1"/>
    <property type="molecule type" value="Genomic_DNA"/>
</dbReference>
<evidence type="ECO:0000313" key="2">
    <source>
        <dbReference type="Proteomes" id="UP000654304"/>
    </source>
</evidence>